<protein>
    <submittedName>
        <fullName evidence="7">Aromatic acid exporter family protein</fullName>
    </submittedName>
</protein>
<sequence length="355" mass="40483">MNLKKYRLFGGRIVKTGIAVFLTALICQWLNLPAVFAVITAIVTIEPTAVDSIRKGLVRFPASAIGAGFALLFTYLLGDVPITYAFAAVATILLTHKLRLDDGMLVATLTAIAMIPTTQDHYVASYVTRLGTTSIGLIVSSLVNFLVMPPHYSNKISTNLNSLFVQTGDLFQKRMQSVLLENTRNPTTERLFQRIRKEIDRTEILCHYQREEWKFHRHSKAELKFFQSKQQKLLILRQILYHVGNLVYLEEKNILWSEKQHSLIQKASSSLAETLMNPSVSFTSEHYSLMRKIAEEFWHLNSPQYQQKPSEYTSLFSPEAVILYELLSIQELIEELEQTKSPTEITIPAHQAIHK</sequence>
<evidence type="ECO:0000313" key="7">
    <source>
        <dbReference type="EMBL" id="MEI5905902.1"/>
    </source>
</evidence>
<keyword evidence="2" id="KW-1003">Cell membrane</keyword>
<organism evidence="7 8">
    <name type="scientific">Bacillus spongiae</name>
    <dbReference type="NCBI Taxonomy" id="2683610"/>
    <lineage>
        <taxon>Bacteria</taxon>
        <taxon>Bacillati</taxon>
        <taxon>Bacillota</taxon>
        <taxon>Bacilli</taxon>
        <taxon>Bacillales</taxon>
        <taxon>Bacillaceae</taxon>
        <taxon>Bacillus</taxon>
    </lineage>
</organism>
<feature type="transmembrane region" description="Helical" evidence="6">
    <location>
        <begin position="82"/>
        <end position="98"/>
    </location>
</feature>
<comment type="caution">
    <text evidence="7">The sequence shown here is derived from an EMBL/GenBank/DDBJ whole genome shotgun (WGS) entry which is preliminary data.</text>
</comment>
<evidence type="ECO:0000256" key="2">
    <source>
        <dbReference type="ARBA" id="ARBA00022475"/>
    </source>
</evidence>
<dbReference type="EMBL" id="JBBAXC010000002">
    <property type="protein sequence ID" value="MEI5905902.1"/>
    <property type="molecule type" value="Genomic_DNA"/>
</dbReference>
<accession>A0ABU8H9H8</accession>
<evidence type="ECO:0000313" key="8">
    <source>
        <dbReference type="Proteomes" id="UP001312865"/>
    </source>
</evidence>
<evidence type="ECO:0000256" key="3">
    <source>
        <dbReference type="ARBA" id="ARBA00022692"/>
    </source>
</evidence>
<dbReference type="InterPro" id="IPR052984">
    <property type="entry name" value="UPF0421"/>
</dbReference>
<reference evidence="7 8" key="1">
    <citation type="journal article" date="2018" name="J. Microbiol.">
        <title>Bacillus spongiae sp. nov., isolated from sponge of Jeju Island.</title>
        <authorList>
            <person name="Lee G.E."/>
            <person name="Im W.T."/>
            <person name="Park J.S."/>
        </authorList>
    </citation>
    <scope>NUCLEOTIDE SEQUENCE [LARGE SCALE GENOMIC DNA]</scope>
    <source>
        <strain evidence="7 8">135PIL107-10</strain>
    </source>
</reference>
<dbReference type="Proteomes" id="UP001312865">
    <property type="component" value="Unassembled WGS sequence"/>
</dbReference>
<keyword evidence="8" id="KW-1185">Reference proteome</keyword>
<dbReference type="PANTHER" id="PTHR40064:SF1">
    <property type="entry name" value="MEMBRANE PROTEIN"/>
    <property type="match status" value="1"/>
</dbReference>
<feature type="transmembrane region" description="Helical" evidence="6">
    <location>
        <begin position="20"/>
        <end position="45"/>
    </location>
</feature>
<keyword evidence="3 6" id="KW-0812">Transmembrane</keyword>
<dbReference type="InterPro" id="IPR010343">
    <property type="entry name" value="ArAE_1"/>
</dbReference>
<keyword evidence="5 6" id="KW-0472">Membrane</keyword>
<evidence type="ECO:0000256" key="4">
    <source>
        <dbReference type="ARBA" id="ARBA00022989"/>
    </source>
</evidence>
<evidence type="ECO:0000256" key="5">
    <source>
        <dbReference type="ARBA" id="ARBA00023136"/>
    </source>
</evidence>
<evidence type="ECO:0000256" key="6">
    <source>
        <dbReference type="SAM" id="Phobius"/>
    </source>
</evidence>
<dbReference type="PANTHER" id="PTHR40064">
    <property type="entry name" value="MEMBRANE PROTEIN-RELATED"/>
    <property type="match status" value="1"/>
</dbReference>
<name>A0ABU8H9H8_9BACI</name>
<feature type="transmembrane region" description="Helical" evidence="6">
    <location>
        <begin position="130"/>
        <end position="147"/>
    </location>
</feature>
<evidence type="ECO:0000256" key="1">
    <source>
        <dbReference type="ARBA" id="ARBA00004651"/>
    </source>
</evidence>
<dbReference type="RefSeq" id="WP_336585321.1">
    <property type="nucleotide sequence ID" value="NZ_JBBAXC010000002.1"/>
</dbReference>
<dbReference type="Pfam" id="PF06081">
    <property type="entry name" value="ArAE_1"/>
    <property type="match status" value="1"/>
</dbReference>
<comment type="subcellular location">
    <subcellularLocation>
        <location evidence="1">Cell membrane</location>
        <topology evidence="1">Multi-pass membrane protein</topology>
    </subcellularLocation>
</comment>
<proteinExistence type="predicted"/>
<keyword evidence="4 6" id="KW-1133">Transmembrane helix</keyword>
<gene>
    <name evidence="7" type="ORF">WAK64_02325</name>
</gene>